<protein>
    <submittedName>
        <fullName evidence="1">Uncharacterized protein</fullName>
    </submittedName>
</protein>
<reference evidence="1 2" key="1">
    <citation type="journal article" date="2015" name="Genome Biol. Evol.">
        <title>Comparative Genomics of a Bacterivorous Green Alga Reveals Evolutionary Causalities and Consequences of Phago-Mixotrophic Mode of Nutrition.</title>
        <authorList>
            <person name="Burns J.A."/>
            <person name="Paasch A."/>
            <person name="Narechania A."/>
            <person name="Kim E."/>
        </authorList>
    </citation>
    <scope>NUCLEOTIDE SEQUENCE [LARGE SCALE GENOMIC DNA]</scope>
    <source>
        <strain evidence="1 2">PLY_AMNH</strain>
    </source>
</reference>
<proteinExistence type="predicted"/>
<keyword evidence="2" id="KW-1185">Reference proteome</keyword>
<evidence type="ECO:0000313" key="1">
    <source>
        <dbReference type="EMBL" id="KAK3267087.1"/>
    </source>
</evidence>
<organism evidence="1 2">
    <name type="scientific">Cymbomonas tetramitiformis</name>
    <dbReference type="NCBI Taxonomy" id="36881"/>
    <lineage>
        <taxon>Eukaryota</taxon>
        <taxon>Viridiplantae</taxon>
        <taxon>Chlorophyta</taxon>
        <taxon>Pyramimonadophyceae</taxon>
        <taxon>Pyramimonadales</taxon>
        <taxon>Pyramimonadaceae</taxon>
        <taxon>Cymbomonas</taxon>
    </lineage>
</organism>
<dbReference type="AlphaFoldDB" id="A0AAE0FWM0"/>
<dbReference type="Proteomes" id="UP001190700">
    <property type="component" value="Unassembled WGS sequence"/>
</dbReference>
<sequence>MGVVAPAIAAPIRQEAADYDTLNGTMSQSQFTTQMSGMELMAKVANGETATSSGNTEVSLTILSPTFLQPMVQKLTTKFTLEFGAPATGRGNYKVVGDDDTPPFKKTKFVSSSPSLTPMSLFASRAASGAAADAGPSVGATAPILPTTPPEREPNHIVATTVNLRENVAKAKPSAQRKIWDKIVSQ</sequence>
<name>A0AAE0FWM0_9CHLO</name>
<evidence type="ECO:0000313" key="2">
    <source>
        <dbReference type="Proteomes" id="UP001190700"/>
    </source>
</evidence>
<dbReference type="EMBL" id="LGRX02012625">
    <property type="protein sequence ID" value="KAK3267087.1"/>
    <property type="molecule type" value="Genomic_DNA"/>
</dbReference>
<accession>A0AAE0FWM0</accession>
<comment type="caution">
    <text evidence="1">The sequence shown here is derived from an EMBL/GenBank/DDBJ whole genome shotgun (WGS) entry which is preliminary data.</text>
</comment>
<gene>
    <name evidence="1" type="ORF">CYMTET_24332</name>
</gene>